<dbReference type="CDD" id="cd19120">
    <property type="entry name" value="AKR_AKR3C2-3"/>
    <property type="match status" value="1"/>
</dbReference>
<dbReference type="GO" id="GO:1901605">
    <property type="term" value="P:alpha-amino acid metabolic process"/>
    <property type="evidence" value="ECO:0007669"/>
    <property type="project" value="TreeGrafter"/>
</dbReference>
<reference evidence="11" key="2">
    <citation type="submission" date="2024-01" db="EMBL/GenBank/DDBJ databases">
        <title>Comparative genomics of Cryptococcus and Kwoniella reveals pathogenesis evolution and contrasting modes of karyotype evolution via chromosome fusion or intercentromeric recombination.</title>
        <authorList>
            <person name="Coelho M.A."/>
            <person name="David-Palma M."/>
            <person name="Shea T."/>
            <person name="Bowers K."/>
            <person name="McGinley-Smith S."/>
            <person name="Mohammad A.W."/>
            <person name="Gnirke A."/>
            <person name="Yurkov A.M."/>
            <person name="Nowrousian M."/>
            <person name="Sun S."/>
            <person name="Cuomo C.A."/>
            <person name="Heitman J."/>
        </authorList>
    </citation>
    <scope>NUCLEOTIDE SEQUENCE</scope>
    <source>
        <strain evidence="11">CBS 12478</strain>
    </source>
</reference>
<protein>
    <recommendedName>
        <fullName evidence="13">NADP-dependent oxidoreductase domain-containing protein</fullName>
    </recommendedName>
</protein>
<dbReference type="InterPro" id="IPR015424">
    <property type="entry name" value="PyrdxlP-dep_Trfase"/>
</dbReference>
<evidence type="ECO:0000313" key="12">
    <source>
        <dbReference type="Proteomes" id="UP000322225"/>
    </source>
</evidence>
<dbReference type="InterPro" id="IPR050859">
    <property type="entry name" value="Class-I_PLP-dep_aminotransf"/>
</dbReference>
<evidence type="ECO:0008006" key="13">
    <source>
        <dbReference type="Google" id="ProtNLM"/>
    </source>
</evidence>
<evidence type="ECO:0000313" key="11">
    <source>
        <dbReference type="EMBL" id="WWD22913.1"/>
    </source>
</evidence>
<sequence length="1828" mass="204328">MPFQEILLNDGRKIPAIGFGSWKIPKDVCTGQVSQAIDVGFDHLDTAQVYRNEEEVGKAFKESGLSRKDVWITTKWSGVDDKGPRQSIEESLEKLGVSYLDLYLIHHPRLCKGDIEGTWKQFEQLKKEGLVKSIGVSNFSKEDLEELLASASIKPVVNQILLHPYVIKSTTPLLQYMSSQHIVPEGYSSLIPLTSKPGGPVDKPVNEIAKRLGVKPEQVLLAWSKAKDAIIVTTSSKKDRLEGYLDVGDITLTPDDVKAIDHAGSKGELWEVRKSKLKVAAKWGVAAALVTYIAFGKLFQSYTTSPIMTTSKALPASIDLSHHLSKLARDRAPSPLKDIIQYMAKPGIISLAGGLPHPSFFPFSSVDATAFPSSTVLDTVSPSTPSESVSFSVPLHKSPSSPYSISQALQYSSPAGHVTLLDFTRELTAKLHTPAYGDWTTLLNTGSTDGWNKVCTLLLESGDHILVEEQIYPSAQAAFIPLGVKAAMISVDGEGAKADSLEQILSNWDEKRGRRPHVLYIVPVGQNPLGSTMRSQRRKQIYDICVKYDVIIVEDDPYTMLQFAPYSPDTPSLPASTNVDVKGFIDTMEKSFLQHDYQGRVIRLETFSKTIAPGSRLGWFVANSKFAERLLRGTEVQTQHPSGFSQMMVGQLLNEWGLNGFLEWTTNLKEQYRVRRDWMLDAVSSHFDLVPAEESGVEGALGVVAFRKGSRQPLLSYVPPVAGMFLWCNVYYSSNPSFQSLKSDDPEQEYEEIFWKKLIEEGNVLVTPGWYYRPWMGEEYKSTKSRGGRKGELLSSRSRWVNYKVSQWRQKDPQQHLPEQGVVKAKANGRILVTGGGGNIGKLLVRRLLSSNTPLTVLDLIFHTDELEAIHHDLPQADWLLKYIEGDIRDESILDQALTSDVVGVIHLAAVSRVGWCLENEKDCDDVNVRGTEVVLDALRRRGKGGWFIQASSREVYGVAKTFPVAEETPNNPANAYGATKSDAEVVIRKHAQANDLHAILLRLSNVYGGLADHHERLIPAIMTNALSHRPIQIVGGNQDLDMVHIDDVVDAFTLAVNRLEDTTFSTPSSVEMFNVGTGTSTPAIQLIRKILALTNSSSPLQTIPGDDRFPDHYIGSTKAAKDVLGFQSRVSQDDGLVRLTTAFLEDTLSYLERKTDDSCQPKSYSIADLVKLDGCTGTIGVDGPSGMEYLYADKKEDSSTSFGWRDEDEPQIWHFEVKSQSASQARVRLSQTVNGKEHYFESTPEGHLLGIQSQFIAEVGRDTGYVFLSIDDKPLLPHHTGYEAKQYRYRLTPFCCPGKPAPWPFFKEDPLASAISDQRLEKYRYFNASREITLCERLEKARQVVDDKLSNLQVLSHPLKLKEAPLPTGEPFDWRLRSLDTCTNLCDHPTICLDTGNCACALSACSSRIRYPFTAFANVPALSYPPPTIHWDELAMYDPDVLIKQVAQSSWYNVLRPPARRYLQGKPAFPTINLTRLPEEVQSDRDDHPGDFDKLQSTPHGCFSADTVMERGVKALSQRYEKNSLVFMPYFAGTKMMPPVEPWIRNALEHNLPADFDPTNLIVPFTFDWGVCNTVLRNLFRVRDWSSVAPEMERISSWQPMGDLNSPCYRIDQDVVIPARTCLQDKLREKYGDLSHVRPCRQRSILVAFKGSVAGAGTSLRQKITCDRPFKDVSEPRLVGGNTMRRYWNEMKPGADYLETIGDTVFCPVPRGTTGWATRTIDVIYAGCIPVLFGDQTHHPFWDMLDWTSFSVTISDSSIDHLEQILLSYSWGDVQRMQTNLMLIRDAFLYPTEGEAGQVESANLNERGPFFFAMHDTALLRQTKYPV</sequence>
<feature type="domain" description="Aminotransferase class I/classII large" evidence="7">
    <location>
        <begin position="424"/>
        <end position="771"/>
    </location>
</feature>
<dbReference type="RefSeq" id="XP_031859815.2">
    <property type="nucleotide sequence ID" value="XM_032005808.2"/>
</dbReference>
<dbReference type="CDD" id="cd00609">
    <property type="entry name" value="AAT_like"/>
    <property type="match status" value="1"/>
</dbReference>
<dbReference type="Pfam" id="PF01370">
    <property type="entry name" value="Epimerase"/>
    <property type="match status" value="1"/>
</dbReference>
<keyword evidence="6" id="KW-0560">Oxidoreductase</keyword>
<dbReference type="InterPro" id="IPR023210">
    <property type="entry name" value="NADP_OxRdtase_dom"/>
</dbReference>
<name>A0AAJ8N0U6_9TREE</name>
<dbReference type="GO" id="GO:0016652">
    <property type="term" value="F:oxidoreductase activity, acting on NAD(P)H as acceptor"/>
    <property type="evidence" value="ECO:0007669"/>
    <property type="project" value="InterPro"/>
</dbReference>
<dbReference type="GO" id="GO:0008483">
    <property type="term" value="F:transaminase activity"/>
    <property type="evidence" value="ECO:0007669"/>
    <property type="project" value="UniProtKB-KW"/>
</dbReference>
<evidence type="ECO:0000259" key="9">
    <source>
        <dbReference type="Pfam" id="PF01370"/>
    </source>
</evidence>
<dbReference type="Pfam" id="PF03016">
    <property type="entry name" value="Exostosin_GT47"/>
    <property type="match status" value="1"/>
</dbReference>
<evidence type="ECO:0000256" key="4">
    <source>
        <dbReference type="ARBA" id="ARBA00022679"/>
    </source>
</evidence>
<dbReference type="Gene3D" id="3.40.640.10">
    <property type="entry name" value="Type I PLP-dependent aspartate aminotransferase-like (Major domain)"/>
    <property type="match status" value="1"/>
</dbReference>
<dbReference type="Gene3D" id="3.20.20.100">
    <property type="entry name" value="NADP-dependent oxidoreductase domain"/>
    <property type="match status" value="1"/>
</dbReference>
<dbReference type="Proteomes" id="UP000322225">
    <property type="component" value="Chromosome 14"/>
</dbReference>
<comment type="similarity">
    <text evidence="2">Belongs to the class-I pyridoxal-phosphate-dependent aminotransferase family.</text>
</comment>
<dbReference type="EMBL" id="CP144064">
    <property type="protein sequence ID" value="WWD22913.1"/>
    <property type="molecule type" value="Genomic_DNA"/>
</dbReference>
<dbReference type="InterPro" id="IPR018170">
    <property type="entry name" value="Aldo/ket_reductase_CS"/>
</dbReference>
<keyword evidence="4" id="KW-0808">Transferase</keyword>
<dbReference type="InterPro" id="IPR015421">
    <property type="entry name" value="PyrdxlP-dep_Trfase_major"/>
</dbReference>
<dbReference type="GeneID" id="43589960"/>
<evidence type="ECO:0000259" key="8">
    <source>
        <dbReference type="Pfam" id="PF00248"/>
    </source>
</evidence>
<reference evidence="11" key="1">
    <citation type="submission" date="2017-08" db="EMBL/GenBank/DDBJ databases">
        <authorList>
            <person name="Cuomo C."/>
            <person name="Billmyre B."/>
            <person name="Heitman J."/>
        </authorList>
    </citation>
    <scope>NUCLEOTIDE SEQUENCE</scope>
    <source>
        <strain evidence="11">CBS 12478</strain>
    </source>
</reference>
<keyword evidence="12" id="KW-1185">Reference proteome</keyword>
<proteinExistence type="inferred from homology"/>
<dbReference type="PRINTS" id="PR00069">
    <property type="entry name" value="ALDKETRDTASE"/>
</dbReference>
<evidence type="ECO:0000256" key="3">
    <source>
        <dbReference type="ARBA" id="ARBA00022576"/>
    </source>
</evidence>
<dbReference type="InterPro" id="IPR044494">
    <property type="entry name" value="AKR3C2/3"/>
</dbReference>
<dbReference type="PANTHER" id="PTHR42790">
    <property type="entry name" value="AMINOTRANSFERASE"/>
    <property type="match status" value="1"/>
</dbReference>
<keyword evidence="5" id="KW-0663">Pyridoxal phosphate</keyword>
<evidence type="ECO:0000256" key="6">
    <source>
        <dbReference type="ARBA" id="ARBA00023002"/>
    </source>
</evidence>
<dbReference type="InterPro" id="IPR040911">
    <property type="entry name" value="Exostosin_GT47"/>
</dbReference>
<evidence type="ECO:0000259" key="7">
    <source>
        <dbReference type="Pfam" id="PF00155"/>
    </source>
</evidence>
<dbReference type="SUPFAM" id="SSF53383">
    <property type="entry name" value="PLP-dependent transferases"/>
    <property type="match status" value="1"/>
</dbReference>
<dbReference type="PANTHER" id="PTHR42790:SF19">
    <property type="entry name" value="KYNURENINE_ALPHA-AMINOADIPATE AMINOTRANSFERASE, MITOCHONDRIAL"/>
    <property type="match status" value="1"/>
</dbReference>
<gene>
    <name evidence="11" type="ORF">CI109_107408</name>
</gene>
<dbReference type="InterPro" id="IPR036291">
    <property type="entry name" value="NAD(P)-bd_dom_sf"/>
</dbReference>
<comment type="cofactor">
    <cofactor evidence="1">
        <name>pyridoxal 5'-phosphate</name>
        <dbReference type="ChEBI" id="CHEBI:597326"/>
    </cofactor>
</comment>
<dbReference type="GO" id="GO:0016616">
    <property type="term" value="F:oxidoreductase activity, acting on the CH-OH group of donors, NAD or NADP as acceptor"/>
    <property type="evidence" value="ECO:0007669"/>
    <property type="project" value="UniProtKB-ARBA"/>
</dbReference>
<organism evidence="11 12">
    <name type="scientific">Kwoniella shandongensis</name>
    <dbReference type="NCBI Taxonomy" id="1734106"/>
    <lineage>
        <taxon>Eukaryota</taxon>
        <taxon>Fungi</taxon>
        <taxon>Dikarya</taxon>
        <taxon>Basidiomycota</taxon>
        <taxon>Agaricomycotina</taxon>
        <taxon>Tremellomycetes</taxon>
        <taxon>Tremellales</taxon>
        <taxon>Cryptococcaceae</taxon>
        <taxon>Kwoniella</taxon>
    </lineage>
</organism>
<dbReference type="Pfam" id="PF00248">
    <property type="entry name" value="Aldo_ket_red"/>
    <property type="match status" value="1"/>
</dbReference>
<feature type="domain" description="NAD-dependent epimerase/dehydratase" evidence="9">
    <location>
        <begin position="831"/>
        <end position="1062"/>
    </location>
</feature>
<dbReference type="PROSITE" id="PS00062">
    <property type="entry name" value="ALDOKETO_REDUCTASE_2"/>
    <property type="match status" value="1"/>
</dbReference>
<dbReference type="InterPro" id="IPR036812">
    <property type="entry name" value="NAD(P)_OxRdtase_dom_sf"/>
</dbReference>
<evidence type="ECO:0000256" key="5">
    <source>
        <dbReference type="ARBA" id="ARBA00022898"/>
    </source>
</evidence>
<dbReference type="KEGG" id="ksn:43589960"/>
<dbReference type="Gene3D" id="3.40.50.720">
    <property type="entry name" value="NAD(P)-binding Rossmann-like Domain"/>
    <property type="match status" value="1"/>
</dbReference>
<dbReference type="SUPFAM" id="SSF51735">
    <property type="entry name" value="NAD(P)-binding Rossmann-fold domains"/>
    <property type="match status" value="1"/>
</dbReference>
<dbReference type="InterPro" id="IPR001509">
    <property type="entry name" value="Epimerase_deHydtase"/>
</dbReference>
<keyword evidence="3" id="KW-0032">Aminotransferase</keyword>
<dbReference type="FunFam" id="3.20.20.100:FF:000002">
    <property type="entry name" value="2,5-diketo-D-gluconic acid reductase A"/>
    <property type="match status" value="1"/>
</dbReference>
<accession>A0AAJ8N0U6</accession>
<feature type="domain" description="Exostosin GT47" evidence="10">
    <location>
        <begin position="1610"/>
        <end position="1767"/>
    </location>
</feature>
<evidence type="ECO:0000256" key="1">
    <source>
        <dbReference type="ARBA" id="ARBA00001933"/>
    </source>
</evidence>
<dbReference type="InterPro" id="IPR004839">
    <property type="entry name" value="Aminotransferase_I/II_large"/>
</dbReference>
<evidence type="ECO:0000256" key="2">
    <source>
        <dbReference type="ARBA" id="ARBA00007441"/>
    </source>
</evidence>
<dbReference type="Pfam" id="PF00155">
    <property type="entry name" value="Aminotran_1_2"/>
    <property type="match status" value="1"/>
</dbReference>
<evidence type="ECO:0000259" key="10">
    <source>
        <dbReference type="Pfam" id="PF03016"/>
    </source>
</evidence>
<feature type="domain" description="NADP-dependent oxidoreductase" evidence="8">
    <location>
        <begin position="17"/>
        <end position="263"/>
    </location>
</feature>
<dbReference type="InterPro" id="IPR020471">
    <property type="entry name" value="AKR"/>
</dbReference>
<dbReference type="SUPFAM" id="SSF51430">
    <property type="entry name" value="NAD(P)-linked oxidoreductase"/>
    <property type="match status" value="1"/>
</dbReference>
<dbReference type="GO" id="GO:0030170">
    <property type="term" value="F:pyridoxal phosphate binding"/>
    <property type="evidence" value="ECO:0007669"/>
    <property type="project" value="InterPro"/>
</dbReference>